<keyword evidence="1" id="KW-0805">Transcription regulation</keyword>
<evidence type="ECO:0000256" key="3">
    <source>
        <dbReference type="ARBA" id="ARBA00023163"/>
    </source>
</evidence>
<organism evidence="5 8">
    <name type="scientific">Algibacter amylolyticus</name>
    <dbReference type="NCBI Taxonomy" id="1608400"/>
    <lineage>
        <taxon>Bacteria</taxon>
        <taxon>Pseudomonadati</taxon>
        <taxon>Bacteroidota</taxon>
        <taxon>Flavobacteriia</taxon>
        <taxon>Flavobacteriales</taxon>
        <taxon>Flavobacteriaceae</taxon>
        <taxon>Algibacter</taxon>
    </lineage>
</organism>
<evidence type="ECO:0000256" key="2">
    <source>
        <dbReference type="ARBA" id="ARBA00023125"/>
    </source>
</evidence>
<evidence type="ECO:0000313" key="5">
    <source>
        <dbReference type="EMBL" id="KAA5823767.1"/>
    </source>
</evidence>
<dbReference type="InterPro" id="IPR009057">
    <property type="entry name" value="Homeodomain-like_sf"/>
</dbReference>
<sequence length="279" mass="32568">MEAVLEQIELGKKQSILAFEYNAPHFDTPWHFHPQHELTYIEESVGTKYIGDYVGFYEPGELVLLRSNLPHCWKNHSDASKQSKSIVIQWNKGVYAKVPELQPLFSMLTSASRGVIFDKEDAALFLPRIKKMSQLDSHQLYIELLNLLSDLSECDYTTLSNAHFIDDLPIEFGSRMSKIHDFIEKRFHEKIYLKELADLVSMSEQSFSRFFSKMMGRPFFTFLNEYRINIASRMLIDTDLTIAQIGYACGYESLPFFHKQFQKFMHVSPLKFRKKHATI</sequence>
<dbReference type="Pfam" id="PF07883">
    <property type="entry name" value="Cupin_2"/>
    <property type="match status" value="1"/>
</dbReference>
<dbReference type="Gene3D" id="1.10.10.60">
    <property type="entry name" value="Homeodomain-like"/>
    <property type="match status" value="2"/>
</dbReference>
<reference evidence="5" key="3">
    <citation type="submission" date="2019-09" db="EMBL/GenBank/DDBJ databases">
        <authorList>
            <person name="Zhang D.-C."/>
        </authorList>
    </citation>
    <scope>NUCLEOTIDE SEQUENCE</scope>
    <source>
        <strain evidence="5">RU-4-M-4</strain>
    </source>
</reference>
<dbReference type="PROSITE" id="PS01124">
    <property type="entry name" value="HTH_ARAC_FAMILY_2"/>
    <property type="match status" value="1"/>
</dbReference>
<dbReference type="Pfam" id="PF12833">
    <property type="entry name" value="HTH_18"/>
    <property type="match status" value="1"/>
</dbReference>
<dbReference type="EMBL" id="VWRS01000008">
    <property type="protein sequence ID" value="KAA5823767.1"/>
    <property type="molecule type" value="Genomic_DNA"/>
</dbReference>
<dbReference type="GO" id="GO:0003700">
    <property type="term" value="F:DNA-binding transcription factor activity"/>
    <property type="evidence" value="ECO:0007669"/>
    <property type="project" value="InterPro"/>
</dbReference>
<dbReference type="CDD" id="cd06976">
    <property type="entry name" value="cupin_MtlR-like_N"/>
    <property type="match status" value="1"/>
</dbReference>
<dbReference type="Gene3D" id="2.60.120.10">
    <property type="entry name" value="Jelly Rolls"/>
    <property type="match status" value="1"/>
</dbReference>
<keyword evidence="3" id="KW-0804">Transcription</keyword>
<keyword evidence="7" id="KW-1185">Reference proteome</keyword>
<reference evidence="6 7" key="2">
    <citation type="submission" date="2019-07" db="EMBL/GenBank/DDBJ databases">
        <title>Algibacter marinivivus sp. nov., isolated from the surface of a marine red alga.</title>
        <authorList>
            <person name="Zhong X."/>
            <person name="Xu W."/>
            <person name="Zhang Y."/>
            <person name="Zhang Q."/>
            <person name="Du Z."/>
        </authorList>
    </citation>
    <scope>NUCLEOTIDE SEQUENCE [LARGE SCALE GENOMIC DNA]</scope>
    <source>
        <strain evidence="6 7">RU-4-M-4</strain>
    </source>
</reference>
<keyword evidence="2" id="KW-0238">DNA-binding</keyword>
<dbReference type="InterPro" id="IPR011051">
    <property type="entry name" value="RmlC_Cupin_sf"/>
</dbReference>
<dbReference type="RefSeq" id="WP_144117279.1">
    <property type="nucleotide sequence ID" value="NZ_JACHGE010000002.1"/>
</dbReference>
<dbReference type="InterPro" id="IPR018060">
    <property type="entry name" value="HTH_AraC"/>
</dbReference>
<evidence type="ECO:0000313" key="7">
    <source>
        <dbReference type="Proteomes" id="UP000315145"/>
    </source>
</evidence>
<dbReference type="PANTHER" id="PTHR43280">
    <property type="entry name" value="ARAC-FAMILY TRANSCRIPTIONAL REGULATOR"/>
    <property type="match status" value="1"/>
</dbReference>
<reference evidence="5 8" key="1">
    <citation type="journal article" date="2015" name="Int. J. Syst. Evol. Microbiol.">
        <title>Algibacter amylolyticus sp. nov., isolated from intertidal sediment.</title>
        <authorList>
            <person name="Zhang D.C."/>
            <person name="Wu J."/>
            <person name="Neuner K."/>
            <person name="Yao J."/>
            <person name="Margesin R."/>
        </authorList>
    </citation>
    <scope>NUCLEOTIDE SEQUENCE [LARGE SCALE GENOMIC DNA]</scope>
    <source>
        <strain evidence="5 8">RU-4-M-4</strain>
    </source>
</reference>
<dbReference type="InterPro" id="IPR013096">
    <property type="entry name" value="Cupin_2"/>
</dbReference>
<dbReference type="AlphaFoldDB" id="A0A5M7B695"/>
<protein>
    <submittedName>
        <fullName evidence="5">AraC family transcriptional regulator</fullName>
    </submittedName>
</protein>
<evidence type="ECO:0000313" key="8">
    <source>
        <dbReference type="Proteomes" id="UP000322315"/>
    </source>
</evidence>
<dbReference type="OrthoDB" id="1410704at2"/>
<name>A0A5M7B695_9FLAO</name>
<evidence type="ECO:0000313" key="6">
    <source>
        <dbReference type="EMBL" id="TSJ74255.1"/>
    </source>
</evidence>
<feature type="domain" description="HTH araC/xylS-type" evidence="4">
    <location>
        <begin position="177"/>
        <end position="275"/>
    </location>
</feature>
<dbReference type="Proteomes" id="UP000315145">
    <property type="component" value="Unassembled WGS sequence"/>
</dbReference>
<dbReference type="GO" id="GO:0043565">
    <property type="term" value="F:sequence-specific DNA binding"/>
    <property type="evidence" value="ECO:0007669"/>
    <property type="project" value="InterPro"/>
</dbReference>
<dbReference type="EMBL" id="VMBF01000008">
    <property type="protein sequence ID" value="TSJ74255.1"/>
    <property type="molecule type" value="Genomic_DNA"/>
</dbReference>
<dbReference type="InterPro" id="IPR014710">
    <property type="entry name" value="RmlC-like_jellyroll"/>
</dbReference>
<proteinExistence type="predicted"/>
<gene>
    <name evidence="5" type="ORF">F2B50_13830</name>
    <name evidence="6" type="ORF">FPF71_13830</name>
</gene>
<dbReference type="SMART" id="SM00342">
    <property type="entry name" value="HTH_ARAC"/>
    <property type="match status" value="1"/>
</dbReference>
<comment type="caution">
    <text evidence="5">The sequence shown here is derived from an EMBL/GenBank/DDBJ whole genome shotgun (WGS) entry which is preliminary data.</text>
</comment>
<dbReference type="PANTHER" id="PTHR43280:SF27">
    <property type="entry name" value="TRANSCRIPTIONAL REGULATOR MTLR"/>
    <property type="match status" value="1"/>
</dbReference>
<accession>A0A5M7B695</accession>
<dbReference type="SUPFAM" id="SSF46689">
    <property type="entry name" value="Homeodomain-like"/>
    <property type="match status" value="2"/>
</dbReference>
<dbReference type="Proteomes" id="UP000322315">
    <property type="component" value="Unassembled WGS sequence"/>
</dbReference>
<evidence type="ECO:0000256" key="1">
    <source>
        <dbReference type="ARBA" id="ARBA00023015"/>
    </source>
</evidence>
<evidence type="ECO:0000259" key="4">
    <source>
        <dbReference type="PROSITE" id="PS01124"/>
    </source>
</evidence>
<dbReference type="SUPFAM" id="SSF51182">
    <property type="entry name" value="RmlC-like cupins"/>
    <property type="match status" value="1"/>
</dbReference>